<organism evidence="1 2">
    <name type="scientific">Serendipita indica (strain DSM 11827)</name>
    <name type="common">Root endophyte fungus</name>
    <name type="synonym">Piriformospora indica</name>
    <dbReference type="NCBI Taxonomy" id="1109443"/>
    <lineage>
        <taxon>Eukaryota</taxon>
        <taxon>Fungi</taxon>
        <taxon>Dikarya</taxon>
        <taxon>Basidiomycota</taxon>
        <taxon>Agaricomycotina</taxon>
        <taxon>Agaricomycetes</taxon>
        <taxon>Sebacinales</taxon>
        <taxon>Serendipitaceae</taxon>
        <taxon>Serendipita</taxon>
    </lineage>
</organism>
<sequence length="79" mass="8636">MESVDGFLYSFAHLMGLSHSDVSYRAPANPLEGAMSVTTKLRPTLARSLLGWEPRKASLTDGMAAYFEAWKAINASKSK</sequence>
<dbReference type="EMBL" id="CAFZ01000490">
    <property type="protein sequence ID" value="CCA75649.1"/>
    <property type="molecule type" value="Genomic_DNA"/>
</dbReference>
<accession>G4TWF6</accession>
<keyword evidence="2" id="KW-1185">Reference proteome</keyword>
<dbReference type="OrthoDB" id="10000533at2759"/>
<dbReference type="Proteomes" id="UP000007148">
    <property type="component" value="Unassembled WGS sequence"/>
</dbReference>
<dbReference type="InParanoid" id="G4TWF6"/>
<evidence type="ECO:0008006" key="3">
    <source>
        <dbReference type="Google" id="ProtNLM"/>
    </source>
</evidence>
<gene>
    <name evidence="1" type="ORF">PIIN_09639</name>
</gene>
<dbReference type="HOGENOM" id="CLU_2606903_0_0_1"/>
<evidence type="ECO:0000313" key="2">
    <source>
        <dbReference type="Proteomes" id="UP000007148"/>
    </source>
</evidence>
<proteinExistence type="predicted"/>
<reference evidence="1 2" key="1">
    <citation type="journal article" date="2011" name="PLoS Pathog.">
        <title>Endophytic Life Strategies Decoded by Genome and Transcriptome Analyses of the Mutualistic Root Symbiont Piriformospora indica.</title>
        <authorList>
            <person name="Zuccaro A."/>
            <person name="Lahrmann U."/>
            <person name="Guldener U."/>
            <person name="Langen G."/>
            <person name="Pfiffi S."/>
            <person name="Biedenkopf D."/>
            <person name="Wong P."/>
            <person name="Samans B."/>
            <person name="Grimm C."/>
            <person name="Basiewicz M."/>
            <person name="Murat C."/>
            <person name="Martin F."/>
            <person name="Kogel K.H."/>
        </authorList>
    </citation>
    <scope>NUCLEOTIDE SEQUENCE [LARGE SCALE GENOMIC DNA]</scope>
    <source>
        <strain evidence="1 2">DSM 11827</strain>
    </source>
</reference>
<dbReference type="STRING" id="1109443.G4TWF6"/>
<dbReference type="AlphaFoldDB" id="G4TWF6"/>
<protein>
    <recommendedName>
        <fullName evidence="3">NAD-dependent epimerase/dehydratase domain-containing protein</fullName>
    </recommendedName>
</protein>
<evidence type="ECO:0000313" key="1">
    <source>
        <dbReference type="EMBL" id="CCA75649.1"/>
    </source>
</evidence>
<comment type="caution">
    <text evidence="1">The sequence shown here is derived from an EMBL/GenBank/DDBJ whole genome shotgun (WGS) entry which is preliminary data.</text>
</comment>
<name>G4TWF6_SERID</name>